<reference evidence="2" key="1">
    <citation type="journal article" date="2019" name="Int. J. Syst. Evol. Microbiol.">
        <title>The Global Catalogue of Microorganisms (GCM) 10K type strain sequencing project: providing services to taxonomists for standard genome sequencing and annotation.</title>
        <authorList>
            <consortium name="The Broad Institute Genomics Platform"/>
            <consortium name="The Broad Institute Genome Sequencing Center for Infectious Disease"/>
            <person name="Wu L."/>
            <person name="Ma J."/>
        </authorList>
    </citation>
    <scope>NUCLEOTIDE SEQUENCE [LARGE SCALE GENOMIC DNA]</scope>
    <source>
        <strain evidence="2">CCUG 62952</strain>
    </source>
</reference>
<proteinExistence type="predicted"/>
<protein>
    <submittedName>
        <fullName evidence="1">Uncharacterized protein</fullName>
    </submittedName>
</protein>
<dbReference type="EMBL" id="JBHTJH010000017">
    <property type="protein sequence ID" value="MFD0863310.1"/>
    <property type="molecule type" value="Genomic_DNA"/>
</dbReference>
<dbReference type="Proteomes" id="UP001596978">
    <property type="component" value="Unassembled WGS sequence"/>
</dbReference>
<dbReference type="RefSeq" id="WP_386409231.1">
    <property type="nucleotide sequence ID" value="NZ_JBHTJH010000017.1"/>
</dbReference>
<gene>
    <name evidence="1" type="ORF">ACFQ1M_13940</name>
</gene>
<accession>A0ABW3D2M7</accession>
<keyword evidence="2" id="KW-1185">Reference proteome</keyword>
<sequence length="205" mass="23826">MKFKRRNSIFNPYSLKLVLPILLIVFICITTAFVSDYDETWAFDWRSIRPEIKAAVKKIETKEMIFMGQNKTAYENQSFLRDCANHEELKRLTEYPFGAVKAIAYEGLLRRNLYGNNFVLIKKAIADDSQIGLKGGCFIFPISIDEYLNSRYLRLEIKTTIPQPPPPPLPEGFVKKTYGLSPKEQEILSKLMGEKHEKFHDKYAY</sequence>
<evidence type="ECO:0000313" key="2">
    <source>
        <dbReference type="Proteomes" id="UP001596978"/>
    </source>
</evidence>
<name>A0ABW3D2M7_9FLAO</name>
<evidence type="ECO:0000313" key="1">
    <source>
        <dbReference type="EMBL" id="MFD0863310.1"/>
    </source>
</evidence>
<comment type="caution">
    <text evidence="1">The sequence shown here is derived from an EMBL/GenBank/DDBJ whole genome shotgun (WGS) entry which is preliminary data.</text>
</comment>
<organism evidence="1 2">
    <name type="scientific">Sungkyunkwania multivorans</name>
    <dbReference type="NCBI Taxonomy" id="1173618"/>
    <lineage>
        <taxon>Bacteria</taxon>
        <taxon>Pseudomonadati</taxon>
        <taxon>Bacteroidota</taxon>
        <taxon>Flavobacteriia</taxon>
        <taxon>Flavobacteriales</taxon>
        <taxon>Flavobacteriaceae</taxon>
        <taxon>Sungkyunkwania</taxon>
    </lineage>
</organism>